<dbReference type="GO" id="GO:0004519">
    <property type="term" value="F:endonuclease activity"/>
    <property type="evidence" value="ECO:0007669"/>
    <property type="project" value="UniProtKB-KW"/>
</dbReference>
<dbReference type="InterPro" id="IPR001604">
    <property type="entry name" value="Endo_G_ENPP1-like_dom"/>
</dbReference>
<keyword evidence="5" id="KW-1185">Reference proteome</keyword>
<keyword evidence="4" id="KW-0378">Hydrolase</keyword>
<dbReference type="Gene3D" id="3.40.570.10">
    <property type="entry name" value="Extracellular Endonuclease, subunit A"/>
    <property type="match status" value="1"/>
</dbReference>
<dbReference type="SMART" id="SM00477">
    <property type="entry name" value="NUC"/>
    <property type="match status" value="1"/>
</dbReference>
<dbReference type="InterPro" id="IPR009003">
    <property type="entry name" value="Peptidase_S1_PA"/>
</dbReference>
<accession>A0ABS5G828</accession>
<protein>
    <submittedName>
        <fullName evidence="4">DNA/RNA non-specific endonuclease</fullName>
    </submittedName>
</protein>
<evidence type="ECO:0000256" key="1">
    <source>
        <dbReference type="SAM" id="MobiDB-lite"/>
    </source>
</evidence>
<reference evidence="5" key="1">
    <citation type="journal article" date="2021" name="ISME J.">
        <title>Evolutionary origin and ecological implication of a unique nif island in free-living Bradyrhizobium lineages.</title>
        <authorList>
            <person name="Tao J."/>
        </authorList>
    </citation>
    <scope>NUCLEOTIDE SEQUENCE [LARGE SCALE GENOMIC DNA]</scope>
    <source>
        <strain evidence="5">SZCCT0094</strain>
    </source>
</reference>
<dbReference type="CDD" id="cd00091">
    <property type="entry name" value="NUC"/>
    <property type="match status" value="1"/>
</dbReference>
<dbReference type="Gene3D" id="2.40.10.10">
    <property type="entry name" value="Trypsin-like serine proteases"/>
    <property type="match status" value="2"/>
</dbReference>
<gene>
    <name evidence="4" type="ORF">JQ619_17100</name>
</gene>
<organism evidence="4 5">
    <name type="scientific">Bradyrhizobium denitrificans</name>
    <dbReference type="NCBI Taxonomy" id="2734912"/>
    <lineage>
        <taxon>Bacteria</taxon>
        <taxon>Pseudomonadati</taxon>
        <taxon>Pseudomonadota</taxon>
        <taxon>Alphaproteobacteria</taxon>
        <taxon>Hyphomicrobiales</taxon>
        <taxon>Nitrobacteraceae</taxon>
        <taxon>Bradyrhizobium</taxon>
    </lineage>
</organism>
<evidence type="ECO:0000259" key="3">
    <source>
        <dbReference type="SMART" id="SM00892"/>
    </source>
</evidence>
<name>A0ABS5G828_9BRAD</name>
<sequence>MAAPPIKLHYVPAIAAEAAKRFKSRNEPRRRRMTAANKGEYTKVESKERLVNHVNRLLSELASSTAAPDPASAQETLRREAPTLKGLPSPGQVTASDINDRFVERVIGKTRDFLAVQFFDRGARASRAVCRIVTTFPEGEAFGTGFLVTPRLLITNHHVFTDDDVARRSRAEFNYQLGGDETLAVETFAFTPDVFFLNDKGLDFALVAVAPSSVKGTPLDHFGFCPLIGAEGKIITGQPVNIVQHPSGGLKQVVVRDNQLIDLPENGSAVDQYAYYEADTEPGSSGSPVFNDQWEVIALHHSGVPKTNRSGQALDASNKVVPSDGDQTRVEWIANEGIRTSRLVKFIANAGVARGKELKDEFVNISAGQVVRPPPNPPVESTPVTPEPPPSPPPPAPEPVAASPAGTVSITVPLNITISLGAAAGATIAAPAGVLTAPAGSDLLEQARPEPFSTPRPGFDAKFLGFDAPLPRLAPPAAAAAAKLANGGIELTYFHYSVIMNAQRRLAFVSAVNLDTKAKFQVKRDGKDKWYYDSRIPREAQAGPELYADNPLDFGHLTRRQDAAWGADEDEANAANSDTFHLTNCSPQHSVFNQSSLASHNGVLLWGNLEMYVTAQAKKDTPRLSIFNGPVFRATDQLYRGILLPREFWKLIVFTRADGRPGAVAFVLSQESLIRNLPAEEFVVGPYRPFQLRIADLAARTQLDFGKIQSYDRMGDVRQESLMEGARSPVVSIGSFADVVI</sequence>
<dbReference type="RefSeq" id="WP_172238535.1">
    <property type="nucleotide sequence ID" value="NZ_JABFDP010000019.1"/>
</dbReference>
<feature type="domain" description="DNA/RNA non-specific endonuclease/pyrophosphatase/phosphodiesterase" evidence="3">
    <location>
        <begin position="492"/>
        <end position="712"/>
    </location>
</feature>
<comment type="caution">
    <text evidence="4">The sequence shown here is derived from an EMBL/GenBank/DDBJ whole genome shotgun (WGS) entry which is preliminary data.</text>
</comment>
<dbReference type="Pfam" id="PF13365">
    <property type="entry name" value="Trypsin_2"/>
    <property type="match status" value="1"/>
</dbReference>
<dbReference type="SMART" id="SM00892">
    <property type="entry name" value="Endonuclease_NS"/>
    <property type="match status" value="1"/>
</dbReference>
<dbReference type="InterPro" id="IPR020821">
    <property type="entry name" value="ENPP1-3/EXOG-like_nuc-like"/>
</dbReference>
<feature type="region of interest" description="Disordered" evidence="1">
    <location>
        <begin position="368"/>
        <end position="402"/>
    </location>
</feature>
<dbReference type="InterPro" id="IPR044929">
    <property type="entry name" value="DNA/RNA_non-sp_Endonuclease_sf"/>
</dbReference>
<dbReference type="InterPro" id="IPR043504">
    <property type="entry name" value="Peptidase_S1_PA_chymotrypsin"/>
</dbReference>
<dbReference type="InterPro" id="IPR044925">
    <property type="entry name" value="His-Me_finger_sf"/>
</dbReference>
<dbReference type="SUPFAM" id="SSF50494">
    <property type="entry name" value="Trypsin-like serine proteases"/>
    <property type="match status" value="1"/>
</dbReference>
<evidence type="ECO:0000313" key="5">
    <source>
        <dbReference type="Proteomes" id="UP001314635"/>
    </source>
</evidence>
<dbReference type="PANTHER" id="PTHR36234">
    <property type="entry name" value="LYSYL ENDOPEPTIDASE"/>
    <property type="match status" value="1"/>
</dbReference>
<evidence type="ECO:0000313" key="4">
    <source>
        <dbReference type="EMBL" id="MBR1137488.1"/>
    </source>
</evidence>
<dbReference type="SUPFAM" id="SSF54060">
    <property type="entry name" value="His-Me finger endonucleases"/>
    <property type="match status" value="1"/>
</dbReference>
<feature type="compositionally biased region" description="Pro residues" evidence="1">
    <location>
        <begin position="372"/>
        <end position="398"/>
    </location>
</feature>
<dbReference type="Pfam" id="PF01223">
    <property type="entry name" value="Endonuclease_NS"/>
    <property type="match status" value="1"/>
</dbReference>
<evidence type="ECO:0000259" key="2">
    <source>
        <dbReference type="SMART" id="SM00477"/>
    </source>
</evidence>
<keyword evidence="4" id="KW-0255">Endonuclease</keyword>
<dbReference type="PANTHER" id="PTHR36234:SF5">
    <property type="entry name" value="LYSYL ENDOPEPTIDASE"/>
    <property type="match status" value="1"/>
</dbReference>
<feature type="domain" description="ENPP1-3/EXOG-like endonuclease/phosphodiesterase" evidence="2">
    <location>
        <begin position="493"/>
        <end position="712"/>
    </location>
</feature>
<proteinExistence type="predicted"/>
<dbReference type="Proteomes" id="UP001314635">
    <property type="component" value="Unassembled WGS sequence"/>
</dbReference>
<dbReference type="EMBL" id="JAFCLK010000015">
    <property type="protein sequence ID" value="MBR1137488.1"/>
    <property type="molecule type" value="Genomic_DNA"/>
</dbReference>
<keyword evidence="4" id="KW-0540">Nuclease</keyword>